<keyword evidence="2" id="KW-1185">Reference proteome</keyword>
<proteinExistence type="predicted"/>
<geneLocation type="plasmid" evidence="1 2">
    <name>pDE3</name>
</geneLocation>
<dbReference type="Proteomes" id="UP000056968">
    <property type="component" value="Plasmid pDE3"/>
</dbReference>
<gene>
    <name evidence="1" type="ORF">ATN00_21875</name>
</gene>
<name>A0A0S3F5Y3_9SPHN</name>
<keyword evidence="1" id="KW-0614">Plasmid</keyword>
<dbReference type="AlphaFoldDB" id="A0A0S3F5Y3"/>
<protein>
    <submittedName>
        <fullName evidence="1">Uncharacterized protein</fullName>
    </submittedName>
</protein>
<evidence type="ECO:0000313" key="1">
    <source>
        <dbReference type="EMBL" id="ALR23151.1"/>
    </source>
</evidence>
<dbReference type="EMBL" id="CP013267">
    <property type="protein sequence ID" value="ALR23151.1"/>
    <property type="molecule type" value="Genomic_DNA"/>
</dbReference>
<evidence type="ECO:0000313" key="2">
    <source>
        <dbReference type="Proteomes" id="UP000056968"/>
    </source>
</evidence>
<reference evidence="1 2" key="1">
    <citation type="submission" date="2015-11" db="EMBL/GenBank/DDBJ databases">
        <title>A Two-component Flavoprotein Monooxygenase System MeaXY Responsible for para-Hydroxylation of 2-Methyl-6-ethylaniline and 2,6-Diethylaniline in Sphingobium baderi DE-13.</title>
        <authorList>
            <person name="Cheng M."/>
            <person name="Meng Q."/>
            <person name="Yang Y."/>
            <person name="Chu C."/>
            <person name="Yan X."/>
            <person name="He J."/>
            <person name="Li S."/>
        </authorList>
    </citation>
    <scope>NUCLEOTIDE SEQUENCE [LARGE SCALE GENOMIC DNA]</scope>
    <source>
        <strain evidence="1 2">DE-13</strain>
        <plasmid evidence="2">Plasmid pDE3</plasmid>
    </source>
</reference>
<dbReference type="KEGG" id="sbd:ATN00_21875"/>
<dbReference type="RefSeq" id="WP_048575078.1">
    <property type="nucleotide sequence ID" value="NZ_CP013267.1"/>
</dbReference>
<sequence>MTDHISNQSAPLTYAELTEAEKREVLERGFRVGHGVRYIVKKRYGDCELKLVRWVQTKREQRI</sequence>
<organism evidence="1 2">
    <name type="scientific">Sphingobium baderi</name>
    <dbReference type="NCBI Taxonomy" id="1332080"/>
    <lineage>
        <taxon>Bacteria</taxon>
        <taxon>Pseudomonadati</taxon>
        <taxon>Pseudomonadota</taxon>
        <taxon>Alphaproteobacteria</taxon>
        <taxon>Sphingomonadales</taxon>
        <taxon>Sphingomonadaceae</taxon>
        <taxon>Sphingobium</taxon>
    </lineage>
</organism>
<accession>A0A0S3F5Y3</accession>